<evidence type="ECO:0000256" key="5">
    <source>
        <dbReference type="ARBA" id="ARBA00022989"/>
    </source>
</evidence>
<dbReference type="GO" id="GO:0046513">
    <property type="term" value="P:ceramide biosynthetic process"/>
    <property type="evidence" value="ECO:0007669"/>
    <property type="project" value="InterPro"/>
</dbReference>
<dbReference type="UniPathway" id="UPA00222"/>
<sequence length="215" mass="25378">EKHFFDTRHSWYNYPYYHVTKPIYYYYMVEASFYTSLICSQFMDVRRKDFWPMFIHHNATVVLIVMSYITNHVRIGCLIILVHDSADYLLEAAKVFNYGRLQRICDVLFALFAIIFYVSRLVIYPGWILNTVAFEAREICGHFNSWYPFITLLSLLQVLHLFWAFFVGRVVYSSLVEGKVDRDSRSDSEESADEDSDGKEARPDDKVVQNGKKKL</sequence>
<comment type="caution">
    <text evidence="9">The sequence shown here is derived from an EMBL/GenBank/DDBJ whole genome shotgun (WGS) entry which is preliminary data.</text>
</comment>
<dbReference type="PANTHER" id="PTHR12560">
    <property type="entry name" value="LONGEVITY ASSURANCE FACTOR 1 LAG1"/>
    <property type="match status" value="1"/>
</dbReference>
<keyword evidence="10" id="KW-1185">Reference proteome</keyword>
<dbReference type="SMART" id="SM00724">
    <property type="entry name" value="TLC"/>
    <property type="match status" value="1"/>
</dbReference>
<comment type="subcellular location">
    <subcellularLocation>
        <location evidence="1">Membrane</location>
        <topology evidence="1">Multi-pass membrane protein</topology>
    </subcellularLocation>
</comment>
<comment type="pathway">
    <text evidence="3">Sphingolipid metabolism.</text>
</comment>
<dbReference type="Proteomes" id="UP001152795">
    <property type="component" value="Unassembled WGS sequence"/>
</dbReference>
<evidence type="ECO:0000256" key="3">
    <source>
        <dbReference type="ARBA" id="ARBA00004991"/>
    </source>
</evidence>
<dbReference type="GO" id="GO:0016020">
    <property type="term" value="C:membrane"/>
    <property type="evidence" value="ECO:0007669"/>
    <property type="project" value="UniProtKB-SubCell"/>
</dbReference>
<reference evidence="9" key="1">
    <citation type="submission" date="2020-04" db="EMBL/GenBank/DDBJ databases">
        <authorList>
            <person name="Alioto T."/>
            <person name="Alioto T."/>
            <person name="Gomez Garrido J."/>
        </authorList>
    </citation>
    <scope>NUCLEOTIDE SEQUENCE</scope>
    <source>
        <strain evidence="9">A484AB</strain>
    </source>
</reference>
<keyword evidence="5 8" id="KW-1133">Transmembrane helix</keyword>
<evidence type="ECO:0000256" key="6">
    <source>
        <dbReference type="ARBA" id="ARBA00023136"/>
    </source>
</evidence>
<dbReference type="Pfam" id="PF03798">
    <property type="entry name" value="TRAM_LAG1_CLN8"/>
    <property type="match status" value="1"/>
</dbReference>
<feature type="non-terminal residue" evidence="9">
    <location>
        <position position="215"/>
    </location>
</feature>
<name>A0A6S7J1J5_PARCT</name>
<dbReference type="EMBL" id="CACRXK020012591">
    <property type="protein sequence ID" value="CAB4023621.1"/>
    <property type="molecule type" value="Genomic_DNA"/>
</dbReference>
<evidence type="ECO:0000313" key="10">
    <source>
        <dbReference type="Proteomes" id="UP001152795"/>
    </source>
</evidence>
<feature type="transmembrane region" description="Helical" evidence="8">
    <location>
        <begin position="107"/>
        <end position="129"/>
    </location>
</feature>
<evidence type="ECO:0000256" key="7">
    <source>
        <dbReference type="SAM" id="MobiDB-lite"/>
    </source>
</evidence>
<comment type="pathway">
    <text evidence="2">Lipid metabolism; sphingolipid metabolism.</text>
</comment>
<dbReference type="PIRSF" id="PIRSF005225">
    <property type="entry name" value="LAG1_LAC1"/>
    <property type="match status" value="1"/>
</dbReference>
<protein>
    <submittedName>
        <fullName evidence="9">Ceramide synthase 5</fullName>
    </submittedName>
</protein>
<evidence type="ECO:0000313" key="9">
    <source>
        <dbReference type="EMBL" id="CAB4023621.1"/>
    </source>
</evidence>
<accession>A0A6S7J1J5</accession>
<evidence type="ECO:0000256" key="2">
    <source>
        <dbReference type="ARBA" id="ARBA00004760"/>
    </source>
</evidence>
<dbReference type="InterPro" id="IPR016439">
    <property type="entry name" value="Lag1/Lac1-like"/>
</dbReference>
<dbReference type="AlphaFoldDB" id="A0A6S7J1J5"/>
<evidence type="ECO:0000256" key="8">
    <source>
        <dbReference type="SAM" id="Phobius"/>
    </source>
</evidence>
<gene>
    <name evidence="9" type="ORF">PACLA_8A006353</name>
</gene>
<keyword evidence="4 8" id="KW-0812">Transmembrane</keyword>
<proteinExistence type="predicted"/>
<evidence type="ECO:0000256" key="1">
    <source>
        <dbReference type="ARBA" id="ARBA00004141"/>
    </source>
</evidence>
<dbReference type="OrthoDB" id="537032at2759"/>
<feature type="transmembrane region" description="Helical" evidence="8">
    <location>
        <begin position="23"/>
        <end position="43"/>
    </location>
</feature>
<evidence type="ECO:0000256" key="4">
    <source>
        <dbReference type="ARBA" id="ARBA00022692"/>
    </source>
</evidence>
<feature type="compositionally biased region" description="Basic and acidic residues" evidence="7">
    <location>
        <begin position="198"/>
        <end position="207"/>
    </location>
</feature>
<dbReference type="PROSITE" id="PS50922">
    <property type="entry name" value="TLC"/>
    <property type="match status" value="1"/>
</dbReference>
<feature type="region of interest" description="Disordered" evidence="7">
    <location>
        <begin position="179"/>
        <end position="215"/>
    </location>
</feature>
<dbReference type="PANTHER" id="PTHR12560:SF0">
    <property type="entry name" value="LD18904P"/>
    <property type="match status" value="1"/>
</dbReference>
<feature type="transmembrane region" description="Helical" evidence="8">
    <location>
        <begin position="149"/>
        <end position="172"/>
    </location>
</feature>
<dbReference type="InterPro" id="IPR006634">
    <property type="entry name" value="TLC-dom"/>
</dbReference>
<organism evidence="9 10">
    <name type="scientific">Paramuricea clavata</name>
    <name type="common">Red gorgonian</name>
    <name type="synonym">Violescent sea-whip</name>
    <dbReference type="NCBI Taxonomy" id="317549"/>
    <lineage>
        <taxon>Eukaryota</taxon>
        <taxon>Metazoa</taxon>
        <taxon>Cnidaria</taxon>
        <taxon>Anthozoa</taxon>
        <taxon>Octocorallia</taxon>
        <taxon>Malacalcyonacea</taxon>
        <taxon>Plexauridae</taxon>
        <taxon>Paramuricea</taxon>
    </lineage>
</organism>
<keyword evidence="6 8" id="KW-0472">Membrane</keyword>
<dbReference type="GO" id="GO:0050291">
    <property type="term" value="F:sphingosine N-acyltransferase activity"/>
    <property type="evidence" value="ECO:0007669"/>
    <property type="project" value="InterPro"/>
</dbReference>
<feature type="compositionally biased region" description="Basic and acidic residues" evidence="7">
    <location>
        <begin position="179"/>
        <end position="188"/>
    </location>
</feature>